<dbReference type="InterPro" id="IPR001062">
    <property type="entry name" value="Transcrpt_antiterm_NusG"/>
</dbReference>
<evidence type="ECO:0000256" key="7">
    <source>
        <dbReference type="RuleBase" id="RU000538"/>
    </source>
</evidence>
<dbReference type="InterPro" id="IPR015869">
    <property type="entry name" value="Transcrpt_antiterm_NusG_bac_CS"/>
</dbReference>
<evidence type="ECO:0000256" key="6">
    <source>
        <dbReference type="NCBIfam" id="TIGR00922"/>
    </source>
</evidence>
<dbReference type="FunFam" id="2.30.30.30:FF:000002">
    <property type="entry name" value="Transcription termination/antitermination factor NusG"/>
    <property type="match status" value="1"/>
</dbReference>
<keyword evidence="3 5" id="KW-0805">Transcription regulation</keyword>
<dbReference type="GO" id="GO:0032784">
    <property type="term" value="P:regulation of DNA-templated transcription elongation"/>
    <property type="evidence" value="ECO:0007669"/>
    <property type="project" value="InterPro"/>
</dbReference>
<dbReference type="CDD" id="cd09891">
    <property type="entry name" value="NGN_Bact_1"/>
    <property type="match status" value="1"/>
</dbReference>
<comment type="function">
    <text evidence="5 7">Participates in transcription elongation, termination and antitermination.</text>
</comment>
<dbReference type="InterPro" id="IPR036735">
    <property type="entry name" value="NGN_dom_sf"/>
</dbReference>
<dbReference type="InterPro" id="IPR047050">
    <property type="entry name" value="NGN"/>
</dbReference>
<dbReference type="InterPro" id="IPR014722">
    <property type="entry name" value="Rib_uL2_dom2"/>
</dbReference>
<dbReference type="PRINTS" id="PR00338">
    <property type="entry name" value="NUSGTNSCPFCT"/>
</dbReference>
<dbReference type="FunCoup" id="F2LXV4">
    <property type="interactions" value="436"/>
</dbReference>
<feature type="domain" description="NusG-like N-terminal" evidence="8">
    <location>
        <begin position="3"/>
        <end position="112"/>
    </location>
</feature>
<dbReference type="InterPro" id="IPR043425">
    <property type="entry name" value="NusG-like"/>
</dbReference>
<sequence>MSDFKWYAIHTQVGYEDKVKVMLQNKLKEEGLEGEVEEIFVPFEEVIEIKKNNKKEKVKKCLYPSYVFVKARMSDKLYNLVKRMSFVSGFVGYKNEPLPMDEKEIRDIMQRVESSKEAPRLSVSFEPGEQVRVLDGPFANFTGTIDEVDVDKGRLRILISIFGRSTPVELNYNQVEKVE</sequence>
<dbReference type="eggNOG" id="COG0250">
    <property type="taxonomic scope" value="Bacteria"/>
</dbReference>
<dbReference type="PROSITE" id="PS01014">
    <property type="entry name" value="NUSG"/>
    <property type="match status" value="1"/>
</dbReference>
<dbReference type="GO" id="GO:0031564">
    <property type="term" value="P:transcription antitermination"/>
    <property type="evidence" value="ECO:0007669"/>
    <property type="project" value="UniProtKB-UniRule"/>
</dbReference>
<feature type="domain" description="KOW" evidence="9">
    <location>
        <begin position="124"/>
        <end position="151"/>
    </location>
</feature>
<dbReference type="Gene3D" id="2.30.30.30">
    <property type="match status" value="1"/>
</dbReference>
<accession>F2LXV4</accession>
<dbReference type="NCBIfam" id="TIGR00922">
    <property type="entry name" value="nusG"/>
    <property type="match status" value="1"/>
</dbReference>
<evidence type="ECO:0000256" key="5">
    <source>
        <dbReference type="HAMAP-Rule" id="MF_00948"/>
    </source>
</evidence>
<dbReference type="InterPro" id="IPR008991">
    <property type="entry name" value="Translation_prot_SH3-like_sf"/>
</dbReference>
<dbReference type="GO" id="GO:0006353">
    <property type="term" value="P:DNA-templated transcription termination"/>
    <property type="evidence" value="ECO:0007669"/>
    <property type="project" value="UniProtKB-UniRule"/>
</dbReference>
<evidence type="ECO:0000313" key="11">
    <source>
        <dbReference type="Proteomes" id="UP000008139"/>
    </source>
</evidence>
<dbReference type="STRING" id="760142.Hipma_1389"/>
<evidence type="ECO:0000259" key="8">
    <source>
        <dbReference type="SMART" id="SM00738"/>
    </source>
</evidence>
<evidence type="ECO:0000256" key="3">
    <source>
        <dbReference type="ARBA" id="ARBA00023015"/>
    </source>
</evidence>
<dbReference type="OrthoDB" id="9809075at2"/>
<evidence type="ECO:0000256" key="1">
    <source>
        <dbReference type="ARBA" id="ARBA00022472"/>
    </source>
</evidence>
<dbReference type="EMBL" id="CP002606">
    <property type="protein sequence ID" value="AEA34345.1"/>
    <property type="molecule type" value="Genomic_DNA"/>
</dbReference>
<proteinExistence type="inferred from homology"/>
<dbReference type="SUPFAM" id="SSF82679">
    <property type="entry name" value="N-utilization substance G protein NusG, N-terminal domain"/>
    <property type="match status" value="1"/>
</dbReference>
<dbReference type="PANTHER" id="PTHR30265:SF2">
    <property type="entry name" value="TRANSCRIPTION TERMINATION_ANTITERMINATION PROTEIN NUSG"/>
    <property type="match status" value="1"/>
</dbReference>
<evidence type="ECO:0000259" key="9">
    <source>
        <dbReference type="SMART" id="SM00739"/>
    </source>
</evidence>
<evidence type="ECO:0000313" key="10">
    <source>
        <dbReference type="EMBL" id="AEA34345.1"/>
    </source>
</evidence>
<dbReference type="SMART" id="SM00739">
    <property type="entry name" value="KOW"/>
    <property type="match status" value="1"/>
</dbReference>
<comment type="similarity">
    <text evidence="5 7">Belongs to the NusG family.</text>
</comment>
<dbReference type="SUPFAM" id="SSF50104">
    <property type="entry name" value="Translation proteins SH3-like domain"/>
    <property type="match status" value="1"/>
</dbReference>
<dbReference type="Proteomes" id="UP000008139">
    <property type="component" value="Chromosome"/>
</dbReference>
<dbReference type="InParanoid" id="F2LXV4"/>
<dbReference type="SMART" id="SM00738">
    <property type="entry name" value="NGN"/>
    <property type="match status" value="1"/>
</dbReference>
<dbReference type="HAMAP" id="MF_00948">
    <property type="entry name" value="NusG"/>
    <property type="match status" value="1"/>
</dbReference>
<protein>
    <recommendedName>
        <fullName evidence="5 6">Transcription termination/antitermination protein NusG</fullName>
    </recommendedName>
</protein>
<dbReference type="HOGENOM" id="CLU_067287_1_0_7"/>
<dbReference type="GO" id="GO:0006354">
    <property type="term" value="P:DNA-templated transcription elongation"/>
    <property type="evidence" value="ECO:0007669"/>
    <property type="project" value="UniProtKB-UniRule"/>
</dbReference>
<keyword evidence="4 5" id="KW-0804">Transcription</keyword>
<dbReference type="AlphaFoldDB" id="F2LXV4"/>
<keyword evidence="11" id="KW-1185">Reference proteome</keyword>
<dbReference type="InterPro" id="IPR005824">
    <property type="entry name" value="KOW"/>
</dbReference>
<dbReference type="Gene3D" id="3.30.70.940">
    <property type="entry name" value="NusG, N-terminal domain"/>
    <property type="match status" value="1"/>
</dbReference>
<reference evidence="11" key="2">
    <citation type="submission" date="2011-03" db="EMBL/GenBank/DDBJ databases">
        <title>The complete genome of Hippea maritima DSM 10411.</title>
        <authorList>
            <consortium name="US DOE Joint Genome Institute (JGI-PGF)"/>
            <person name="Lucas S."/>
            <person name="Copeland A."/>
            <person name="Lapidus A."/>
            <person name="Bruce D."/>
            <person name="Goodwin L."/>
            <person name="Pitluck S."/>
            <person name="Peters L."/>
            <person name="Kyrpides N."/>
            <person name="Mavromatis K."/>
            <person name="Pagani I."/>
            <person name="Ivanova N."/>
            <person name="Mikhailova N."/>
            <person name="Lu M."/>
            <person name="Detter J.C."/>
            <person name="Tapia R."/>
            <person name="Han C."/>
            <person name="Land M."/>
            <person name="Hauser L."/>
            <person name="Markowitz V."/>
            <person name="Cheng J.-F."/>
            <person name="Hugenholtz P."/>
            <person name="Woyke T."/>
            <person name="Wu D."/>
            <person name="Spring S."/>
            <person name="Schroeder M."/>
            <person name="Brambilla E."/>
            <person name="Klenk H.-P."/>
            <person name="Eisen J.A."/>
        </authorList>
    </citation>
    <scope>NUCLEOTIDE SEQUENCE [LARGE SCALE GENOMIC DNA]</scope>
    <source>
        <strain evidence="11">ATCC 700847 / DSM 10411 / MH2</strain>
    </source>
</reference>
<name>F2LXV4_HIPMA</name>
<dbReference type="Pfam" id="PF00467">
    <property type="entry name" value="KOW"/>
    <property type="match status" value="1"/>
</dbReference>
<evidence type="ECO:0000256" key="2">
    <source>
        <dbReference type="ARBA" id="ARBA00022814"/>
    </source>
</evidence>
<organism evidence="10 11">
    <name type="scientific">Hippea maritima (strain ATCC 700847 / DSM 10411 / MH2)</name>
    <dbReference type="NCBI Taxonomy" id="760142"/>
    <lineage>
        <taxon>Bacteria</taxon>
        <taxon>Pseudomonadati</taxon>
        <taxon>Campylobacterota</taxon>
        <taxon>Desulfurellia</taxon>
        <taxon>Desulfurellales</taxon>
        <taxon>Hippeaceae</taxon>
        <taxon>Hippea</taxon>
    </lineage>
</organism>
<reference evidence="10 11" key="1">
    <citation type="journal article" date="2011" name="Stand. Genomic Sci.">
        <title>Complete genome sequence of the thermophilic sulfur-reducer Hippea maritima type strain (MH(2)).</title>
        <authorList>
            <person name="Huntemann M."/>
            <person name="Lu M."/>
            <person name="Nolan M."/>
            <person name="Lapidus A."/>
            <person name="Lucas S."/>
            <person name="Hammon N."/>
            <person name="Deshpande S."/>
            <person name="Cheng J.F."/>
            <person name="Tapia R."/>
            <person name="Han C."/>
            <person name="Goodwin L."/>
            <person name="Pitluck S."/>
            <person name="Liolios K."/>
            <person name="Pagani I."/>
            <person name="Ivanova N."/>
            <person name="Ovchinikova G."/>
            <person name="Pati A."/>
            <person name="Chen A."/>
            <person name="Palaniappan K."/>
            <person name="Land M."/>
            <person name="Hauser L."/>
            <person name="Jeffries C.D."/>
            <person name="Detter J.C."/>
            <person name="Brambilla E.M."/>
            <person name="Rohde M."/>
            <person name="Spring S."/>
            <person name="Goker M."/>
            <person name="Woyke T."/>
            <person name="Bristow J."/>
            <person name="Eisen J.A."/>
            <person name="Markowitz V."/>
            <person name="Hugenholtz P."/>
            <person name="Kyrpides N.C."/>
            <person name="Klenk H.P."/>
            <person name="Mavromatis K."/>
        </authorList>
    </citation>
    <scope>NUCLEOTIDE SEQUENCE [LARGE SCALE GENOMIC DNA]</scope>
    <source>
        <strain evidence="11">ATCC 700847 / DSM 10411 / MH2</strain>
    </source>
</reference>
<dbReference type="PANTHER" id="PTHR30265">
    <property type="entry name" value="RHO-INTERACTING TRANSCRIPTION TERMINATION FACTOR NUSG"/>
    <property type="match status" value="1"/>
</dbReference>
<dbReference type="InterPro" id="IPR006645">
    <property type="entry name" value="NGN-like_dom"/>
</dbReference>
<dbReference type="RefSeq" id="WP_013682377.1">
    <property type="nucleotide sequence ID" value="NC_015318.1"/>
</dbReference>
<dbReference type="KEGG" id="hmr:Hipma_1389"/>
<gene>
    <name evidence="5" type="primary">nusG</name>
    <name evidence="10" type="ordered locus">Hipma_1389</name>
</gene>
<keyword evidence="2 5" id="KW-0889">Transcription antitermination</keyword>
<dbReference type="CDD" id="cd06091">
    <property type="entry name" value="KOW_NusG"/>
    <property type="match status" value="1"/>
</dbReference>
<dbReference type="GO" id="GO:0005829">
    <property type="term" value="C:cytosol"/>
    <property type="evidence" value="ECO:0007669"/>
    <property type="project" value="UniProtKB-ARBA"/>
</dbReference>
<dbReference type="Pfam" id="PF02357">
    <property type="entry name" value="NusG"/>
    <property type="match status" value="1"/>
</dbReference>
<evidence type="ECO:0000256" key="4">
    <source>
        <dbReference type="ARBA" id="ARBA00023163"/>
    </source>
</evidence>
<keyword evidence="1 5" id="KW-0806">Transcription termination</keyword>